<keyword evidence="3" id="KW-0472">Membrane</keyword>
<dbReference type="Gene3D" id="1.25.40.390">
    <property type="match status" value="1"/>
</dbReference>
<dbReference type="GO" id="GO:0009279">
    <property type="term" value="C:cell outer membrane"/>
    <property type="evidence" value="ECO:0007669"/>
    <property type="project" value="UniProtKB-SubCell"/>
</dbReference>
<dbReference type="InterPro" id="IPR012944">
    <property type="entry name" value="SusD_RagB_dom"/>
</dbReference>
<feature type="domain" description="RagB/SusD" evidence="5">
    <location>
        <begin position="134"/>
        <end position="373"/>
    </location>
</feature>
<reference evidence="6" key="1">
    <citation type="submission" date="2019-08" db="EMBL/GenBank/DDBJ databases">
        <authorList>
            <person name="Kucharzyk K."/>
            <person name="Murdoch R.W."/>
            <person name="Higgins S."/>
            <person name="Loffler F."/>
        </authorList>
    </citation>
    <scope>NUCLEOTIDE SEQUENCE</scope>
</reference>
<evidence type="ECO:0000259" key="5">
    <source>
        <dbReference type="Pfam" id="PF07980"/>
    </source>
</evidence>
<dbReference type="Pfam" id="PF07980">
    <property type="entry name" value="SusD_RagB"/>
    <property type="match status" value="1"/>
</dbReference>
<keyword evidence="2" id="KW-0732">Signal</keyword>
<protein>
    <submittedName>
        <fullName evidence="6">SusD-like protein</fullName>
    </submittedName>
</protein>
<gene>
    <name evidence="6" type="ORF">SDC9_137870</name>
</gene>
<name>A0A645DNS5_9ZZZZ</name>
<evidence type="ECO:0000313" key="6">
    <source>
        <dbReference type="EMBL" id="MPM90748.1"/>
    </source>
</evidence>
<comment type="subcellular location">
    <subcellularLocation>
        <location evidence="1">Cell outer membrane</location>
    </subcellularLocation>
</comment>
<evidence type="ECO:0000256" key="1">
    <source>
        <dbReference type="ARBA" id="ARBA00004442"/>
    </source>
</evidence>
<dbReference type="InterPro" id="IPR011990">
    <property type="entry name" value="TPR-like_helical_dom_sf"/>
</dbReference>
<keyword evidence="4" id="KW-0998">Cell outer membrane</keyword>
<dbReference type="AlphaFoldDB" id="A0A645DNS5"/>
<sequence>MPAKGDLGRIDQYSAKGLMAKVYLTKSGIGQAGTRNQEDLDKAALYAKDVIEHSGRSLMPSYSDVFRLVNNKNVECLISWHWYPTRDPWTAQNTLQSDLAMVGFDEFGDTWGGYGGPSVDLQDAFGVNVLESPSNRTNTDTRRKATMMMAGDVYEYFWQDKGGFDYLKFIYDKDNYGAGGPGELQSPTGANEVKHLYGNANDHVLGLGISAANMVSGLSTHILRLSDVYLIYAEAVIGNNTSTTDASAIDAFYTVRHRAVPSATRPTSITWEQVWKERRLELACEGDRWYDFVRLSYYNPTRAISELKSQRRDVYYGLNDLYKSYYETKSYVINPDNQRYNPDAKAPNVTESSFTLPFPTEDVVFNPNLMKDPIHVDVRSEFSY</sequence>
<dbReference type="EMBL" id="VSSQ01037922">
    <property type="protein sequence ID" value="MPM90748.1"/>
    <property type="molecule type" value="Genomic_DNA"/>
</dbReference>
<proteinExistence type="predicted"/>
<evidence type="ECO:0000256" key="4">
    <source>
        <dbReference type="ARBA" id="ARBA00023237"/>
    </source>
</evidence>
<organism evidence="6">
    <name type="scientific">bioreactor metagenome</name>
    <dbReference type="NCBI Taxonomy" id="1076179"/>
    <lineage>
        <taxon>unclassified sequences</taxon>
        <taxon>metagenomes</taxon>
        <taxon>ecological metagenomes</taxon>
    </lineage>
</organism>
<comment type="caution">
    <text evidence="6">The sequence shown here is derived from an EMBL/GenBank/DDBJ whole genome shotgun (WGS) entry which is preliminary data.</text>
</comment>
<evidence type="ECO:0000256" key="3">
    <source>
        <dbReference type="ARBA" id="ARBA00023136"/>
    </source>
</evidence>
<accession>A0A645DNS5</accession>
<dbReference type="SUPFAM" id="SSF48452">
    <property type="entry name" value="TPR-like"/>
    <property type="match status" value="1"/>
</dbReference>
<evidence type="ECO:0000256" key="2">
    <source>
        <dbReference type="ARBA" id="ARBA00022729"/>
    </source>
</evidence>